<organism evidence="1 2">
    <name type="scientific">Floridaenema fluviatile BLCC-F154</name>
    <dbReference type="NCBI Taxonomy" id="3153640"/>
    <lineage>
        <taxon>Bacteria</taxon>
        <taxon>Bacillati</taxon>
        <taxon>Cyanobacteriota</taxon>
        <taxon>Cyanophyceae</taxon>
        <taxon>Oscillatoriophycideae</taxon>
        <taxon>Aerosakkonematales</taxon>
        <taxon>Aerosakkonemataceae</taxon>
        <taxon>Floridanema</taxon>
        <taxon>Floridanema fluviatile</taxon>
    </lineage>
</organism>
<evidence type="ECO:0000313" key="2">
    <source>
        <dbReference type="Proteomes" id="UP001576776"/>
    </source>
</evidence>
<name>A0ABV4YA19_9CYAN</name>
<sequence>MNNQVPDKRQKQSKKRKNKRWLKWLRKPETLRLLFQIGPVIFKLLKWLIDWWQD</sequence>
<dbReference type="RefSeq" id="WP_413257154.1">
    <property type="nucleotide sequence ID" value="NZ_JBHFNS010000043.1"/>
</dbReference>
<accession>A0ABV4YA19</accession>
<gene>
    <name evidence="1" type="ORF">ACE1B6_10390</name>
</gene>
<dbReference type="EMBL" id="JBHFNS010000043">
    <property type="protein sequence ID" value="MFB2935651.1"/>
    <property type="molecule type" value="Genomic_DNA"/>
</dbReference>
<comment type="caution">
    <text evidence="1">The sequence shown here is derived from an EMBL/GenBank/DDBJ whole genome shotgun (WGS) entry which is preliminary data.</text>
</comment>
<dbReference type="Proteomes" id="UP001576776">
    <property type="component" value="Unassembled WGS sequence"/>
</dbReference>
<proteinExistence type="predicted"/>
<protein>
    <submittedName>
        <fullName evidence="1">Uncharacterized protein</fullName>
    </submittedName>
</protein>
<evidence type="ECO:0000313" key="1">
    <source>
        <dbReference type="EMBL" id="MFB2935651.1"/>
    </source>
</evidence>
<keyword evidence="2" id="KW-1185">Reference proteome</keyword>
<reference evidence="1 2" key="1">
    <citation type="submission" date="2024-09" db="EMBL/GenBank/DDBJ databases">
        <title>Floridaenema gen nov. (Aerosakkonemataceae, Aerosakkonematales ord. nov., Cyanobacteria) from benthic tropical and subtropical fresh waters, with the description of four new species.</title>
        <authorList>
            <person name="Moretto J.A."/>
            <person name="Berthold D.E."/>
            <person name="Lefler F.W."/>
            <person name="Huang I.-S."/>
            <person name="Laughinghouse H. IV."/>
        </authorList>
    </citation>
    <scope>NUCLEOTIDE SEQUENCE [LARGE SCALE GENOMIC DNA]</scope>
    <source>
        <strain evidence="1 2">BLCC-F154</strain>
    </source>
</reference>